<dbReference type="Proteomes" id="UP000317650">
    <property type="component" value="Chromosome 8"/>
</dbReference>
<dbReference type="EMBL" id="PYDT01000002">
    <property type="protein sequence ID" value="THU70446.1"/>
    <property type="molecule type" value="Genomic_DNA"/>
</dbReference>
<sequence length="71" mass="8280">MESWIADRGSDRQCLFRGVPARNEEIPKLSSSAWGFRSLFENSGLKFASSRVQLLDLVLLEVFFFARYDYR</sequence>
<evidence type="ECO:0000313" key="2">
    <source>
        <dbReference type="Proteomes" id="UP000317650"/>
    </source>
</evidence>
<name>A0A4S8K6A8_MUSBA</name>
<reference evidence="1 2" key="1">
    <citation type="journal article" date="2019" name="Nat. Plants">
        <title>Genome sequencing of Musa balbisiana reveals subgenome evolution and function divergence in polyploid bananas.</title>
        <authorList>
            <person name="Yao X."/>
        </authorList>
    </citation>
    <scope>NUCLEOTIDE SEQUENCE [LARGE SCALE GENOMIC DNA]</scope>
    <source>
        <strain evidence="2">cv. DH-PKW</strain>
        <tissue evidence="1">Leaves</tissue>
    </source>
</reference>
<comment type="caution">
    <text evidence="1">The sequence shown here is derived from an EMBL/GenBank/DDBJ whole genome shotgun (WGS) entry which is preliminary data.</text>
</comment>
<accession>A0A4S8K6A8</accession>
<dbReference type="AlphaFoldDB" id="A0A4S8K6A8"/>
<organism evidence="1 2">
    <name type="scientific">Musa balbisiana</name>
    <name type="common">Banana</name>
    <dbReference type="NCBI Taxonomy" id="52838"/>
    <lineage>
        <taxon>Eukaryota</taxon>
        <taxon>Viridiplantae</taxon>
        <taxon>Streptophyta</taxon>
        <taxon>Embryophyta</taxon>
        <taxon>Tracheophyta</taxon>
        <taxon>Spermatophyta</taxon>
        <taxon>Magnoliopsida</taxon>
        <taxon>Liliopsida</taxon>
        <taxon>Zingiberales</taxon>
        <taxon>Musaceae</taxon>
        <taxon>Musa</taxon>
    </lineage>
</organism>
<proteinExistence type="predicted"/>
<gene>
    <name evidence="1" type="ORF">C4D60_Mb08t25090</name>
</gene>
<keyword evidence="2" id="KW-1185">Reference proteome</keyword>
<evidence type="ECO:0000313" key="1">
    <source>
        <dbReference type="EMBL" id="THU70446.1"/>
    </source>
</evidence>
<protein>
    <submittedName>
        <fullName evidence="1">Uncharacterized protein</fullName>
    </submittedName>
</protein>